<keyword evidence="1" id="KW-0479">Metal-binding</keyword>
<dbReference type="AlphaFoldDB" id="A0A4Y2ETE6"/>
<keyword evidence="2 4" id="KW-0863">Zinc-finger</keyword>
<name>A0A4Y2ETE6_ARAVE</name>
<reference evidence="7 8" key="1">
    <citation type="journal article" date="2019" name="Sci. Rep.">
        <title>Orb-weaving spider Araneus ventricosus genome elucidates the spidroin gene catalogue.</title>
        <authorList>
            <person name="Kono N."/>
            <person name="Nakamura H."/>
            <person name="Ohtoshi R."/>
            <person name="Moran D.A.P."/>
            <person name="Shinohara A."/>
            <person name="Yoshida Y."/>
            <person name="Fujiwara M."/>
            <person name="Mori M."/>
            <person name="Tomita M."/>
            <person name="Arakawa K."/>
        </authorList>
    </citation>
    <scope>NUCLEOTIDE SEQUENCE [LARGE SCALE GENOMIC DNA]</scope>
</reference>
<evidence type="ECO:0000256" key="4">
    <source>
        <dbReference type="PROSITE-ProRule" id="PRU00449"/>
    </source>
</evidence>
<comment type="caution">
    <text evidence="7">The sequence shown here is derived from an EMBL/GenBank/DDBJ whole genome shotgun (WGS) entry which is preliminary data.</text>
</comment>
<feature type="region of interest" description="Disordered" evidence="5">
    <location>
        <begin position="1"/>
        <end position="203"/>
    </location>
</feature>
<dbReference type="OrthoDB" id="428577at2759"/>
<accession>A0A4Y2ETE6</accession>
<dbReference type="Gene3D" id="4.10.1110.10">
    <property type="entry name" value="AN1-like Zinc finger"/>
    <property type="match status" value="1"/>
</dbReference>
<dbReference type="EMBL" id="BGPR01000708">
    <property type="protein sequence ID" value="GBM32463.1"/>
    <property type="molecule type" value="Genomic_DNA"/>
</dbReference>
<evidence type="ECO:0000313" key="8">
    <source>
        <dbReference type="Proteomes" id="UP000499080"/>
    </source>
</evidence>
<evidence type="ECO:0000259" key="6">
    <source>
        <dbReference type="PROSITE" id="PS51039"/>
    </source>
</evidence>
<dbReference type="PANTHER" id="PTHR46728:SF1">
    <property type="entry name" value="AN1-TYPE ZINC FINGER PROTEIN 4"/>
    <property type="match status" value="1"/>
</dbReference>
<dbReference type="Pfam" id="PF01428">
    <property type="entry name" value="zf-AN1"/>
    <property type="match status" value="1"/>
</dbReference>
<evidence type="ECO:0000256" key="1">
    <source>
        <dbReference type="ARBA" id="ARBA00022723"/>
    </source>
</evidence>
<dbReference type="PROSITE" id="PS51039">
    <property type="entry name" value="ZF_AN1"/>
    <property type="match status" value="1"/>
</dbReference>
<feature type="compositionally biased region" description="Polar residues" evidence="5">
    <location>
        <begin position="240"/>
        <end position="253"/>
    </location>
</feature>
<dbReference type="SMART" id="SM00154">
    <property type="entry name" value="ZnF_AN1"/>
    <property type="match status" value="1"/>
</dbReference>
<evidence type="ECO:0000256" key="5">
    <source>
        <dbReference type="SAM" id="MobiDB-lite"/>
    </source>
</evidence>
<organism evidence="7 8">
    <name type="scientific">Araneus ventricosus</name>
    <name type="common">Orbweaver spider</name>
    <name type="synonym">Epeira ventricosa</name>
    <dbReference type="NCBI Taxonomy" id="182803"/>
    <lineage>
        <taxon>Eukaryota</taxon>
        <taxon>Metazoa</taxon>
        <taxon>Ecdysozoa</taxon>
        <taxon>Arthropoda</taxon>
        <taxon>Chelicerata</taxon>
        <taxon>Arachnida</taxon>
        <taxon>Araneae</taxon>
        <taxon>Araneomorphae</taxon>
        <taxon>Entelegynae</taxon>
        <taxon>Araneoidea</taxon>
        <taxon>Araneidae</taxon>
        <taxon>Araneus</taxon>
    </lineage>
</organism>
<proteinExistence type="predicted"/>
<evidence type="ECO:0000313" key="7">
    <source>
        <dbReference type="EMBL" id="GBM32463.1"/>
    </source>
</evidence>
<dbReference type="InterPro" id="IPR000058">
    <property type="entry name" value="Znf_AN1"/>
</dbReference>
<feature type="domain" description="AN1-type" evidence="6">
    <location>
        <begin position="327"/>
        <end position="373"/>
    </location>
</feature>
<feature type="compositionally biased region" description="Basic and acidic residues" evidence="5">
    <location>
        <begin position="194"/>
        <end position="203"/>
    </location>
</feature>
<feature type="compositionally biased region" description="Polar residues" evidence="5">
    <location>
        <begin position="40"/>
        <end position="49"/>
    </location>
</feature>
<dbReference type="FunFam" id="4.10.1110.10:FF:000001">
    <property type="entry name" value="Zinc finger AN1-type containing 6"/>
    <property type="match status" value="1"/>
</dbReference>
<gene>
    <name evidence="7" type="primary">ZFAND5</name>
    <name evidence="7" type="ORF">AVEN_136040_1</name>
</gene>
<dbReference type="SUPFAM" id="SSF118310">
    <property type="entry name" value="AN1-like Zinc finger"/>
    <property type="match status" value="1"/>
</dbReference>
<feature type="compositionally biased region" description="Polar residues" evidence="5">
    <location>
        <begin position="278"/>
        <end position="302"/>
    </location>
</feature>
<feature type="compositionally biased region" description="Polar residues" evidence="5">
    <location>
        <begin position="156"/>
        <end position="171"/>
    </location>
</feature>
<dbReference type="PANTHER" id="PTHR46728">
    <property type="entry name" value="AN1-TYPE ZINC FINGER PROTEIN 4"/>
    <property type="match status" value="1"/>
</dbReference>
<keyword evidence="3" id="KW-0862">Zinc</keyword>
<sequence length="392" mass="42961">MSNRKGADNPDANNSESKSDDGKSPNTEANDPTQNPPQNPEVSQSNGQDNVDEESNFDPNLSPDETVIFEMLELSSEESSQGDNSNAVEGVKILYEFPDDSEISDVGQSIPQSQKRRNDDKNVNSAKKLKNDKPNTKDDKDKGNDYSNQDDKDAENNNGNSMEKRSSNATFDNHRLIAKPIRLLTKGKGNKRPTHIETHDRTNAFKRVTVAASTSEGALADVEDNADSQSNDDISDENEISPQKPISNNTNAISAKLVADREGTSSSIQSVDIDKESSSQNETKADSGTSRVVPESNTSSQPAGGKDGKASTSSAANQLKVKSDVERRKKRRCFVCNKKLGLTAFTCRCGGLYCSQHRYDREHDCTFDYKSMGAEEIRKNNPQIVAEKISKL</sequence>
<evidence type="ECO:0000256" key="2">
    <source>
        <dbReference type="ARBA" id="ARBA00022771"/>
    </source>
</evidence>
<evidence type="ECO:0000256" key="3">
    <source>
        <dbReference type="ARBA" id="ARBA00022833"/>
    </source>
</evidence>
<feature type="compositionally biased region" description="Basic and acidic residues" evidence="5">
    <location>
        <begin position="129"/>
        <end position="155"/>
    </location>
</feature>
<protein>
    <submittedName>
        <fullName evidence="7">AN1-type zinc finger protein 5</fullName>
    </submittedName>
</protein>
<dbReference type="InterPro" id="IPR053061">
    <property type="entry name" value="AN1-type_zinc_finger"/>
</dbReference>
<keyword evidence="8" id="KW-1185">Reference proteome</keyword>
<feature type="region of interest" description="Disordered" evidence="5">
    <location>
        <begin position="216"/>
        <end position="323"/>
    </location>
</feature>
<dbReference type="Proteomes" id="UP000499080">
    <property type="component" value="Unassembled WGS sequence"/>
</dbReference>
<feature type="compositionally biased region" description="Low complexity" evidence="5">
    <location>
        <begin position="70"/>
        <end position="79"/>
    </location>
</feature>
<feature type="compositionally biased region" description="Polar residues" evidence="5">
    <location>
        <begin position="24"/>
        <end position="33"/>
    </location>
</feature>
<dbReference type="InterPro" id="IPR035896">
    <property type="entry name" value="AN1-like_Znf"/>
</dbReference>
<dbReference type="GO" id="GO:0008270">
    <property type="term" value="F:zinc ion binding"/>
    <property type="evidence" value="ECO:0007669"/>
    <property type="project" value="UniProtKB-KW"/>
</dbReference>